<protein>
    <submittedName>
        <fullName evidence="2">DNA topoisomerase III</fullName>
    </submittedName>
</protein>
<reference evidence="2" key="1">
    <citation type="submission" date="2019-05" db="EMBL/GenBank/DDBJ databases">
        <title>Annotation for the trematode Paragonimus heterotremus.</title>
        <authorList>
            <person name="Choi Y.-J."/>
        </authorList>
    </citation>
    <scope>NUCLEOTIDE SEQUENCE</scope>
    <source>
        <strain evidence="2">LC</strain>
    </source>
</reference>
<feature type="compositionally biased region" description="Acidic residues" evidence="1">
    <location>
        <begin position="64"/>
        <end position="74"/>
    </location>
</feature>
<feature type="region of interest" description="Disordered" evidence="1">
    <location>
        <begin position="329"/>
        <end position="504"/>
    </location>
</feature>
<dbReference type="GO" id="GO:0007283">
    <property type="term" value="P:spermatogenesis"/>
    <property type="evidence" value="ECO:0007669"/>
    <property type="project" value="TreeGrafter"/>
</dbReference>
<evidence type="ECO:0000256" key="1">
    <source>
        <dbReference type="SAM" id="MobiDB-lite"/>
    </source>
</evidence>
<gene>
    <name evidence="2" type="ORF">PHET_09069</name>
</gene>
<name>A0A8J4SW41_9TREM</name>
<accession>A0A8J4SW41</accession>
<dbReference type="OrthoDB" id="515313at2759"/>
<dbReference type="EMBL" id="LUCH01005508">
    <property type="protein sequence ID" value="KAF5398015.1"/>
    <property type="molecule type" value="Genomic_DNA"/>
</dbReference>
<feature type="compositionally biased region" description="Polar residues" evidence="1">
    <location>
        <begin position="101"/>
        <end position="119"/>
    </location>
</feature>
<feature type="compositionally biased region" description="Low complexity" evidence="1">
    <location>
        <begin position="387"/>
        <end position="409"/>
    </location>
</feature>
<feature type="compositionally biased region" description="Basic and acidic residues" evidence="1">
    <location>
        <begin position="347"/>
        <end position="368"/>
    </location>
</feature>
<keyword evidence="3" id="KW-1185">Reference proteome</keyword>
<proteinExistence type="predicted"/>
<feature type="compositionally biased region" description="Polar residues" evidence="1">
    <location>
        <begin position="136"/>
        <end position="152"/>
    </location>
</feature>
<dbReference type="PANTHER" id="PTHR23035">
    <property type="entry name" value="CILIA- AND FLAGELLA-ASSOCIATED PROTEIN 97-RELATED"/>
    <property type="match status" value="1"/>
</dbReference>
<evidence type="ECO:0000313" key="2">
    <source>
        <dbReference type="EMBL" id="KAF5398015.1"/>
    </source>
</evidence>
<dbReference type="Proteomes" id="UP000748531">
    <property type="component" value="Unassembled WGS sequence"/>
</dbReference>
<feature type="region of interest" description="Disordered" evidence="1">
    <location>
        <begin position="32"/>
        <end position="196"/>
    </location>
</feature>
<evidence type="ECO:0000313" key="3">
    <source>
        <dbReference type="Proteomes" id="UP000748531"/>
    </source>
</evidence>
<comment type="caution">
    <text evidence="2">The sequence shown here is derived from an EMBL/GenBank/DDBJ whole genome shotgun (WGS) entry which is preliminary data.</text>
</comment>
<feature type="compositionally biased region" description="Basic and acidic residues" evidence="1">
    <location>
        <begin position="440"/>
        <end position="450"/>
    </location>
</feature>
<dbReference type="AlphaFoldDB" id="A0A8J4SW41"/>
<feature type="compositionally biased region" description="Polar residues" evidence="1">
    <location>
        <begin position="39"/>
        <end position="63"/>
    </location>
</feature>
<feature type="compositionally biased region" description="Basic and acidic residues" evidence="1">
    <location>
        <begin position="158"/>
        <end position="168"/>
    </location>
</feature>
<dbReference type="PANTHER" id="PTHR23035:SF1">
    <property type="entry name" value="CILIA- AND FLAGELLA-ASSOCIATED PROTEIN 97"/>
    <property type="match status" value="1"/>
</dbReference>
<sequence>MATRIFPDSFRTLSLDLSESVDFDFFDKDFSESNEKMSTDVNNSETTTQHSRTQSMRTTSAQEATDDCPEDPLDIENVQSSAEEISPGTDAKLAPVAEPAPTSSMSEFATHSVSPSYESDFSDLDTPRQNEDEHLNNNVYSSTESLDTNTSESEYEEKDSRRQSERTDLTSTSTHASKKGKPTNKNEQKSRELSDEDLEQAKAVRLEKVMHNLNIHLRNMRIRPPWRDPNSRPLPSDRAASFYDLYEEFTRAHKDLPFSTNQRCSSQREVAVCRPYHATLNRYREQERIQLENYNLAKRLENIRPTPGMTRKEQLREYRRYFMPSTDLPSRCGSALRRPETAGGHYPVDHLGDHHAKYSNHSKTDHSSRQVRSARPHPQRTCHSANSRSLITTTESTSTSFSRSLKNSRVQSGAIRGTGRPTGDFPGSSSSAHLRRAPRKTKDTESYNDRHHTRPPIVTREINSTMDKVTLPTPGPRQETCDFPTPPPPSPCGSKFKHSVPSQP</sequence>
<feature type="compositionally biased region" description="Basic and acidic residues" evidence="1">
    <location>
        <begin position="125"/>
        <end position="135"/>
    </location>
</feature>
<organism evidence="2 3">
    <name type="scientific">Paragonimus heterotremus</name>
    <dbReference type="NCBI Taxonomy" id="100268"/>
    <lineage>
        <taxon>Eukaryota</taxon>
        <taxon>Metazoa</taxon>
        <taxon>Spiralia</taxon>
        <taxon>Lophotrochozoa</taxon>
        <taxon>Platyhelminthes</taxon>
        <taxon>Trematoda</taxon>
        <taxon>Digenea</taxon>
        <taxon>Plagiorchiida</taxon>
        <taxon>Troglotremata</taxon>
        <taxon>Troglotrematidae</taxon>
        <taxon>Paragonimus</taxon>
    </lineage>
</organism>
<dbReference type="InterPro" id="IPR038791">
    <property type="entry name" value="Cfap97/Hemingway"/>
</dbReference>
<feature type="compositionally biased region" description="Basic and acidic residues" evidence="1">
    <location>
        <begin position="184"/>
        <end position="196"/>
    </location>
</feature>